<dbReference type="AlphaFoldDB" id="A0A8B8DFX5"/>
<keyword evidence="3" id="KW-0067">ATP-binding</keyword>
<evidence type="ECO:0000313" key="7">
    <source>
        <dbReference type="RefSeq" id="XP_022325856.1"/>
    </source>
</evidence>
<dbReference type="OrthoDB" id="2963168at2759"/>
<dbReference type="KEGG" id="cvn:111125911"/>
<dbReference type="CDD" id="cd10229">
    <property type="entry name" value="ASKHA_NBD_HSP70_HSPA12"/>
    <property type="match status" value="1"/>
</dbReference>
<dbReference type="GO" id="GO:0140662">
    <property type="term" value="F:ATP-dependent protein folding chaperone"/>
    <property type="evidence" value="ECO:0007669"/>
    <property type="project" value="InterPro"/>
</dbReference>
<gene>
    <name evidence="5 6 7" type="primary">LOC111125911</name>
</gene>
<protein>
    <submittedName>
        <fullName evidence="5 6">Heat shock 70 kDa protein 12A-like isoform X1</fullName>
    </submittedName>
</protein>
<evidence type="ECO:0000313" key="6">
    <source>
        <dbReference type="RefSeq" id="XP_022325855.1"/>
    </source>
</evidence>
<dbReference type="PANTHER" id="PTHR14187:SF5">
    <property type="entry name" value="HEAT SHOCK 70 KDA PROTEIN 12A"/>
    <property type="match status" value="1"/>
</dbReference>
<sequence length="612" mass="69102">MASGIEEIVPSSGMEDNISKMSIKDPTRDSKVVIAAIDFGTTYSGYAYAFRDNLNKRNTSDETTMVLSNHWQSGSDARLVSNKTPTCLLLTPAGKFDSFGFPAEIKYNNLVNDDEHRGWRFFKRFKMVLLHEKNLNKDMLIADDQNQCVEALTVFAHSIRFIKNDLQKQLTKTGYDIDDVEIQWVITIPAIWNPRSKQFMRVAAHKAGIKDEQLEFALEPEAAAVYVKETKVTKQRVSVDQHDLVPFPSGTQFMVLDLGGGTIDISVKEVLPDRTLKELHRASGNGLGGDSVNIRFFEYLETVFGENVMSKFKSDNTYKAALYDLEMEIEQKKRCLEFDSKSNIVIVIPPNLVDLFEENDKSFNEHVQSLEGIEYKKGKLHINKTIITEIFKPSVTGIVTLVRDILTQHQITNLSNIMVVGGFSRSQIIYKTVTDVFSAESINVIRPTDPDMAVLKGAVLYRYWPEVVRTRRSPFTYGSRLLRLWIEGDEVGKQIKKGHEVLCGDHFEKFVTINDEFETGQTVTVEVYPVAADTTKMTIDIYTSTKPNPRYTTDVGCEPLGRLVVDMPDTTRGLDRRAEVIMSMGSTEIVVEGKMMPDGTPTKVVFDMLNAK</sequence>
<name>A0A8B8DFX5_CRAVI</name>
<organism evidence="4 7">
    <name type="scientific">Crassostrea virginica</name>
    <name type="common">Eastern oyster</name>
    <dbReference type="NCBI Taxonomy" id="6565"/>
    <lineage>
        <taxon>Eukaryota</taxon>
        <taxon>Metazoa</taxon>
        <taxon>Spiralia</taxon>
        <taxon>Lophotrochozoa</taxon>
        <taxon>Mollusca</taxon>
        <taxon>Bivalvia</taxon>
        <taxon>Autobranchia</taxon>
        <taxon>Pteriomorphia</taxon>
        <taxon>Ostreida</taxon>
        <taxon>Ostreoidea</taxon>
        <taxon>Ostreidae</taxon>
        <taxon>Crassostrea</taxon>
    </lineage>
</organism>
<dbReference type="InterPro" id="IPR043129">
    <property type="entry name" value="ATPase_NBD"/>
</dbReference>
<dbReference type="Proteomes" id="UP000694844">
    <property type="component" value="Chromosome 3"/>
</dbReference>
<keyword evidence="4" id="KW-1185">Reference proteome</keyword>
<evidence type="ECO:0000256" key="1">
    <source>
        <dbReference type="ARBA" id="ARBA00007381"/>
    </source>
</evidence>
<evidence type="ECO:0000256" key="3">
    <source>
        <dbReference type="ARBA" id="ARBA00022840"/>
    </source>
</evidence>
<dbReference type="GO" id="GO:0005524">
    <property type="term" value="F:ATP binding"/>
    <property type="evidence" value="ECO:0007669"/>
    <property type="project" value="UniProtKB-KW"/>
</dbReference>
<proteinExistence type="inferred from homology"/>
<evidence type="ECO:0000313" key="5">
    <source>
        <dbReference type="RefSeq" id="XP_022325854.1"/>
    </source>
</evidence>
<dbReference type="PANTHER" id="PTHR14187">
    <property type="entry name" value="ALPHA KINASE/ELONGATION FACTOR 2 KINASE"/>
    <property type="match status" value="1"/>
</dbReference>
<dbReference type="GeneID" id="111125911"/>
<dbReference type="RefSeq" id="XP_022325855.1">
    <property type="nucleotide sequence ID" value="XM_022470147.1"/>
</dbReference>
<evidence type="ECO:0000313" key="4">
    <source>
        <dbReference type="Proteomes" id="UP000694844"/>
    </source>
</evidence>
<dbReference type="RefSeq" id="XP_022325854.1">
    <property type="nucleotide sequence ID" value="XM_022470146.1"/>
</dbReference>
<reference evidence="5 6" key="1">
    <citation type="submission" date="2025-04" db="UniProtKB">
        <authorList>
            <consortium name="RefSeq"/>
        </authorList>
    </citation>
    <scope>IDENTIFICATION</scope>
    <source>
        <tissue evidence="5 6">Whole sample</tissue>
    </source>
</reference>
<keyword evidence="2" id="KW-0547">Nucleotide-binding</keyword>
<dbReference type="InterPro" id="IPR013126">
    <property type="entry name" value="Hsp_70_fam"/>
</dbReference>
<dbReference type="RefSeq" id="XP_022325856.1">
    <property type="nucleotide sequence ID" value="XM_022470148.1"/>
</dbReference>
<dbReference type="Pfam" id="PF00012">
    <property type="entry name" value="HSP70"/>
    <property type="match status" value="1"/>
</dbReference>
<dbReference type="SUPFAM" id="SSF53067">
    <property type="entry name" value="Actin-like ATPase domain"/>
    <property type="match status" value="2"/>
</dbReference>
<evidence type="ECO:0000256" key="2">
    <source>
        <dbReference type="ARBA" id="ARBA00022741"/>
    </source>
</evidence>
<comment type="similarity">
    <text evidence="1">Belongs to the heat shock protein 70 family.</text>
</comment>
<accession>A0A8B8DFX5</accession>
<dbReference type="Gene3D" id="3.30.420.40">
    <property type="match status" value="2"/>
</dbReference>